<evidence type="ECO:0000313" key="3">
    <source>
        <dbReference type="Proteomes" id="UP000244005"/>
    </source>
</evidence>
<dbReference type="Proteomes" id="UP000244005">
    <property type="component" value="Unassembled WGS sequence"/>
</dbReference>
<evidence type="ECO:0000313" key="2">
    <source>
        <dbReference type="EMBL" id="PTQ50464.1"/>
    </source>
</evidence>
<feature type="region of interest" description="Disordered" evidence="1">
    <location>
        <begin position="1"/>
        <end position="48"/>
    </location>
</feature>
<organism evidence="2 3">
    <name type="scientific">Marchantia polymorpha</name>
    <name type="common">Common liverwort</name>
    <name type="synonym">Marchantia aquatica</name>
    <dbReference type="NCBI Taxonomy" id="3197"/>
    <lineage>
        <taxon>Eukaryota</taxon>
        <taxon>Viridiplantae</taxon>
        <taxon>Streptophyta</taxon>
        <taxon>Embryophyta</taxon>
        <taxon>Marchantiophyta</taxon>
        <taxon>Marchantiopsida</taxon>
        <taxon>Marchantiidae</taxon>
        <taxon>Marchantiales</taxon>
        <taxon>Marchantiaceae</taxon>
        <taxon>Marchantia</taxon>
    </lineage>
</organism>
<protein>
    <submittedName>
        <fullName evidence="2">Uncharacterized protein</fullName>
    </submittedName>
</protein>
<evidence type="ECO:0000256" key="1">
    <source>
        <dbReference type="SAM" id="MobiDB-lite"/>
    </source>
</evidence>
<feature type="compositionally biased region" description="Basic residues" evidence="1">
    <location>
        <begin position="1"/>
        <end position="15"/>
    </location>
</feature>
<keyword evidence="3" id="KW-1185">Reference proteome</keyword>
<dbReference type="EMBL" id="KZ772673">
    <property type="protein sequence ID" value="PTQ50464.1"/>
    <property type="molecule type" value="Genomic_DNA"/>
</dbReference>
<dbReference type="AlphaFoldDB" id="A0A2R6XWH3"/>
<gene>
    <name evidence="2" type="ORF">MARPO_0001s0428</name>
</gene>
<proteinExistence type="predicted"/>
<name>A0A2R6XWH3_MARPO</name>
<reference evidence="3" key="1">
    <citation type="journal article" date="2017" name="Cell">
        <title>Insights into land plant evolution garnered from the Marchantia polymorpha genome.</title>
        <authorList>
            <person name="Bowman J.L."/>
            <person name="Kohchi T."/>
            <person name="Yamato K.T."/>
            <person name="Jenkins J."/>
            <person name="Shu S."/>
            <person name="Ishizaki K."/>
            <person name="Yamaoka S."/>
            <person name="Nishihama R."/>
            <person name="Nakamura Y."/>
            <person name="Berger F."/>
            <person name="Adam C."/>
            <person name="Aki S.S."/>
            <person name="Althoff F."/>
            <person name="Araki T."/>
            <person name="Arteaga-Vazquez M.A."/>
            <person name="Balasubrmanian S."/>
            <person name="Barry K."/>
            <person name="Bauer D."/>
            <person name="Boehm C.R."/>
            <person name="Briginshaw L."/>
            <person name="Caballero-Perez J."/>
            <person name="Catarino B."/>
            <person name="Chen F."/>
            <person name="Chiyoda S."/>
            <person name="Chovatia M."/>
            <person name="Davies K.M."/>
            <person name="Delmans M."/>
            <person name="Demura T."/>
            <person name="Dierschke T."/>
            <person name="Dolan L."/>
            <person name="Dorantes-Acosta A.E."/>
            <person name="Eklund D.M."/>
            <person name="Florent S.N."/>
            <person name="Flores-Sandoval E."/>
            <person name="Fujiyama A."/>
            <person name="Fukuzawa H."/>
            <person name="Galik B."/>
            <person name="Grimanelli D."/>
            <person name="Grimwood J."/>
            <person name="Grossniklaus U."/>
            <person name="Hamada T."/>
            <person name="Haseloff J."/>
            <person name="Hetherington A.J."/>
            <person name="Higo A."/>
            <person name="Hirakawa Y."/>
            <person name="Hundley H.N."/>
            <person name="Ikeda Y."/>
            <person name="Inoue K."/>
            <person name="Inoue S.I."/>
            <person name="Ishida S."/>
            <person name="Jia Q."/>
            <person name="Kakita M."/>
            <person name="Kanazawa T."/>
            <person name="Kawai Y."/>
            <person name="Kawashima T."/>
            <person name="Kennedy M."/>
            <person name="Kinose K."/>
            <person name="Kinoshita T."/>
            <person name="Kohara Y."/>
            <person name="Koide E."/>
            <person name="Komatsu K."/>
            <person name="Kopischke S."/>
            <person name="Kubo M."/>
            <person name="Kyozuka J."/>
            <person name="Lagercrantz U."/>
            <person name="Lin S.S."/>
            <person name="Lindquist E."/>
            <person name="Lipzen A.M."/>
            <person name="Lu C.W."/>
            <person name="De Luna E."/>
            <person name="Martienssen R.A."/>
            <person name="Minamino N."/>
            <person name="Mizutani M."/>
            <person name="Mizutani M."/>
            <person name="Mochizuki N."/>
            <person name="Monte I."/>
            <person name="Mosher R."/>
            <person name="Nagasaki H."/>
            <person name="Nakagami H."/>
            <person name="Naramoto S."/>
            <person name="Nishitani K."/>
            <person name="Ohtani M."/>
            <person name="Okamoto T."/>
            <person name="Okumura M."/>
            <person name="Phillips J."/>
            <person name="Pollak B."/>
            <person name="Reinders A."/>
            <person name="Rovekamp M."/>
            <person name="Sano R."/>
            <person name="Sawa S."/>
            <person name="Schmid M.W."/>
            <person name="Shirakawa M."/>
            <person name="Solano R."/>
            <person name="Spunde A."/>
            <person name="Suetsugu N."/>
            <person name="Sugano S."/>
            <person name="Sugiyama A."/>
            <person name="Sun R."/>
            <person name="Suzuki Y."/>
            <person name="Takenaka M."/>
            <person name="Takezawa D."/>
            <person name="Tomogane H."/>
            <person name="Tsuzuki M."/>
            <person name="Ueda T."/>
            <person name="Umeda M."/>
            <person name="Ward J.M."/>
            <person name="Watanabe Y."/>
            <person name="Yazaki K."/>
            <person name="Yokoyama R."/>
            <person name="Yoshitake Y."/>
            <person name="Yotsui I."/>
            <person name="Zachgo S."/>
            <person name="Schmutz J."/>
        </authorList>
    </citation>
    <scope>NUCLEOTIDE SEQUENCE [LARGE SCALE GENOMIC DNA]</scope>
    <source>
        <strain evidence="3">Tak-1</strain>
    </source>
</reference>
<accession>A0A2R6XWH3</accession>
<sequence>MDGQTKHSRQIHGHRGTACGPLAGRIAWPKGGPGKPKREPQTKRRSTTTTTTFHFALAECLNPSFLCALAAERGARGASHKAFESQCDKFVRTAICVVRRSAITWRPRCGDIDEIVRSQLYSIASSQARHQRHQFMLQPRQQVPPAGVGRRM</sequence>